<evidence type="ECO:0000313" key="12">
    <source>
        <dbReference type="Proteomes" id="UP000494206"/>
    </source>
</evidence>
<feature type="transmembrane region" description="Helical" evidence="10">
    <location>
        <begin position="209"/>
        <end position="231"/>
    </location>
</feature>
<dbReference type="EMBL" id="CADEPM010000001">
    <property type="protein sequence ID" value="CAB3397991.1"/>
    <property type="molecule type" value="Genomic_DNA"/>
</dbReference>
<keyword evidence="5 10" id="KW-0812">Transmembrane</keyword>
<dbReference type="AlphaFoldDB" id="A0A8S1E8X0"/>
<dbReference type="OrthoDB" id="5872647at2759"/>
<evidence type="ECO:0000256" key="7">
    <source>
        <dbReference type="ARBA" id="ARBA00022927"/>
    </source>
</evidence>
<organism evidence="11 12">
    <name type="scientific">Caenorhabditis bovis</name>
    <dbReference type="NCBI Taxonomy" id="2654633"/>
    <lineage>
        <taxon>Eukaryota</taxon>
        <taxon>Metazoa</taxon>
        <taxon>Ecdysozoa</taxon>
        <taxon>Nematoda</taxon>
        <taxon>Chromadorea</taxon>
        <taxon>Rhabditida</taxon>
        <taxon>Rhabditina</taxon>
        <taxon>Rhabditomorpha</taxon>
        <taxon>Rhabditoidea</taxon>
        <taxon>Rhabditidae</taxon>
        <taxon>Peloderinae</taxon>
        <taxon>Caenorhabditis</taxon>
    </lineage>
</organism>
<comment type="caution">
    <text evidence="11">The sequence shown here is derived from an EMBL/GenBank/DDBJ whole genome shotgun (WGS) entry which is preliminary data.</text>
</comment>
<evidence type="ECO:0000256" key="5">
    <source>
        <dbReference type="ARBA" id="ARBA00022692"/>
    </source>
</evidence>
<dbReference type="GO" id="GO:0006898">
    <property type="term" value="P:receptor-mediated endocytosis"/>
    <property type="evidence" value="ECO:0007669"/>
    <property type="project" value="TreeGrafter"/>
</dbReference>
<dbReference type="PANTHER" id="PTHR14995:SF2">
    <property type="entry name" value="PROTEIN AMNIONLESS"/>
    <property type="match status" value="1"/>
</dbReference>
<accession>A0A8S1E8X0</accession>
<evidence type="ECO:0000313" key="11">
    <source>
        <dbReference type="EMBL" id="CAB3397991.1"/>
    </source>
</evidence>
<evidence type="ECO:0000256" key="9">
    <source>
        <dbReference type="ARBA" id="ARBA00023136"/>
    </source>
</evidence>
<dbReference type="PANTHER" id="PTHR14995">
    <property type="entry name" value="AMNIONLESS"/>
    <property type="match status" value="1"/>
</dbReference>
<evidence type="ECO:0000256" key="8">
    <source>
        <dbReference type="ARBA" id="ARBA00022989"/>
    </source>
</evidence>
<keyword evidence="4" id="KW-1003">Cell membrane</keyword>
<dbReference type="Pfam" id="PF14828">
    <property type="entry name" value="Amnionless"/>
    <property type="match status" value="1"/>
</dbReference>
<reference evidence="11 12" key="1">
    <citation type="submission" date="2020-04" db="EMBL/GenBank/DDBJ databases">
        <authorList>
            <person name="Laetsch R D."/>
            <person name="Stevens L."/>
            <person name="Kumar S."/>
            <person name="Blaxter L. M."/>
        </authorList>
    </citation>
    <scope>NUCLEOTIDE SEQUENCE [LARGE SCALE GENOMIC DNA]</scope>
</reference>
<gene>
    <name evidence="11" type="ORF">CBOVIS_LOCUS1324</name>
</gene>
<keyword evidence="9 10" id="KW-0472">Membrane</keyword>
<dbReference type="GO" id="GO:0015031">
    <property type="term" value="P:protein transport"/>
    <property type="evidence" value="ECO:0007669"/>
    <property type="project" value="UniProtKB-KW"/>
</dbReference>
<keyword evidence="6" id="KW-0732">Signal</keyword>
<keyword evidence="12" id="KW-1185">Reference proteome</keyword>
<evidence type="ECO:0000256" key="6">
    <source>
        <dbReference type="ARBA" id="ARBA00022729"/>
    </source>
</evidence>
<dbReference type="Proteomes" id="UP000494206">
    <property type="component" value="Unassembled WGS sequence"/>
</dbReference>
<evidence type="ECO:0000256" key="2">
    <source>
        <dbReference type="ARBA" id="ARBA00021200"/>
    </source>
</evidence>
<evidence type="ECO:0000256" key="4">
    <source>
        <dbReference type="ARBA" id="ARBA00022475"/>
    </source>
</evidence>
<evidence type="ECO:0000256" key="3">
    <source>
        <dbReference type="ARBA" id="ARBA00022448"/>
    </source>
</evidence>
<evidence type="ECO:0000256" key="10">
    <source>
        <dbReference type="SAM" id="Phobius"/>
    </source>
</evidence>
<keyword evidence="8 10" id="KW-1133">Transmembrane helix</keyword>
<protein>
    <recommendedName>
        <fullName evidence="2">Protein amnionless</fullName>
    </recommendedName>
</protein>
<keyword evidence="3" id="KW-0813">Transport</keyword>
<dbReference type="GO" id="GO:0030139">
    <property type="term" value="C:endocytic vesicle"/>
    <property type="evidence" value="ECO:0007669"/>
    <property type="project" value="TreeGrafter"/>
</dbReference>
<dbReference type="InterPro" id="IPR026112">
    <property type="entry name" value="AMN"/>
</dbReference>
<keyword evidence="7" id="KW-0653">Protein transport</keyword>
<dbReference type="GO" id="GO:0016324">
    <property type="term" value="C:apical plasma membrane"/>
    <property type="evidence" value="ECO:0007669"/>
    <property type="project" value="TreeGrafter"/>
</dbReference>
<comment type="subcellular location">
    <subcellularLocation>
        <location evidence="1">Cell membrane</location>
        <topology evidence="1">Single-pass type I membrane protein</topology>
    </subcellularLocation>
</comment>
<name>A0A8S1E8X0_9PELO</name>
<sequence>MEGQYQVRIPRTWATENDIGGIKRLVADKPIEIRNEKIDNLPEGRENPNAKIETFLKICEYIKCRQDKTCIDAFAPFGHCCEICGASLDFSAHKMNINVTNELVSKVLSDLQLSDDYFFTTEKVSDEYDNDHSMYYEYQIVIMPEESTPFDEDTLQTIAEEVAYALESFKNNGELIALSISCDKSAKTPTMLVLDMKVFFSKFDRTVQLISYIEGISIVVFIIAIFAGKYVQNRYESNGARMRSFVPIISWQRNHDEEEDRVHLELHDASSVMELPCQEEILEPQVKVQPNKIQQSFQNENFDTSDIPMETF</sequence>
<evidence type="ECO:0000256" key="1">
    <source>
        <dbReference type="ARBA" id="ARBA00004251"/>
    </source>
</evidence>
<proteinExistence type="predicted"/>